<keyword evidence="2" id="KW-0732">Signal</keyword>
<evidence type="ECO:0000256" key="1">
    <source>
        <dbReference type="ARBA" id="ARBA00023157"/>
    </source>
</evidence>
<evidence type="ECO:0000313" key="5">
    <source>
        <dbReference type="Proteomes" id="UP001458880"/>
    </source>
</evidence>
<keyword evidence="1" id="KW-1015">Disulfide bond</keyword>
<gene>
    <name evidence="4" type="ORF">QE152_g6813</name>
</gene>
<reference evidence="4 5" key="1">
    <citation type="journal article" date="2024" name="BMC Genomics">
        <title>De novo assembly and annotation of Popillia japonica's genome with initial clues to its potential as an invasive pest.</title>
        <authorList>
            <person name="Cucini C."/>
            <person name="Boschi S."/>
            <person name="Funari R."/>
            <person name="Cardaioli E."/>
            <person name="Iannotti N."/>
            <person name="Marturano G."/>
            <person name="Paoli F."/>
            <person name="Bruttini M."/>
            <person name="Carapelli A."/>
            <person name="Frati F."/>
            <person name="Nardi F."/>
        </authorList>
    </citation>
    <scope>NUCLEOTIDE SEQUENCE [LARGE SCALE GENOMIC DNA]</scope>
    <source>
        <strain evidence="4">DMR45628</strain>
    </source>
</reference>
<protein>
    <recommendedName>
        <fullName evidence="3">Saposin B-type domain-containing protein</fullName>
    </recommendedName>
</protein>
<sequence length="193" mass="21180">MKLKALLCVIFIGVGASAAESNTSRRLSYRKGIKKFAESREVSKDFVATLATIDIKHSLRQTPRLDIDNEVLCMVCDEVVNLVMEELQTGANPQDLVDVIIELCILLEVESQEVCAGTITISAPIATNPFVSKAIKISPKIDPHYLIGGKANCNEPLRFQSDKDLTENAADAAGYWGDYRDCDSPKLALDEAY</sequence>
<feature type="signal peptide" evidence="2">
    <location>
        <begin position="1"/>
        <end position="19"/>
    </location>
</feature>
<feature type="domain" description="Saposin B-type" evidence="3">
    <location>
        <begin position="69"/>
        <end position="157"/>
    </location>
</feature>
<dbReference type="SUPFAM" id="SSF47862">
    <property type="entry name" value="Saposin"/>
    <property type="match status" value="1"/>
</dbReference>
<feature type="chain" id="PRO_5043587225" description="Saposin B-type domain-containing protein" evidence="2">
    <location>
        <begin position="20"/>
        <end position="193"/>
    </location>
</feature>
<dbReference type="Proteomes" id="UP001458880">
    <property type="component" value="Unassembled WGS sequence"/>
</dbReference>
<dbReference type="InterPro" id="IPR008139">
    <property type="entry name" value="SaposinB_dom"/>
</dbReference>
<dbReference type="EMBL" id="JASPKY010000047">
    <property type="protein sequence ID" value="KAK9745575.1"/>
    <property type="molecule type" value="Genomic_DNA"/>
</dbReference>
<dbReference type="PROSITE" id="PS50015">
    <property type="entry name" value="SAP_B"/>
    <property type="match status" value="1"/>
</dbReference>
<proteinExistence type="predicted"/>
<organism evidence="4 5">
    <name type="scientific">Popillia japonica</name>
    <name type="common">Japanese beetle</name>
    <dbReference type="NCBI Taxonomy" id="7064"/>
    <lineage>
        <taxon>Eukaryota</taxon>
        <taxon>Metazoa</taxon>
        <taxon>Ecdysozoa</taxon>
        <taxon>Arthropoda</taxon>
        <taxon>Hexapoda</taxon>
        <taxon>Insecta</taxon>
        <taxon>Pterygota</taxon>
        <taxon>Neoptera</taxon>
        <taxon>Endopterygota</taxon>
        <taxon>Coleoptera</taxon>
        <taxon>Polyphaga</taxon>
        <taxon>Scarabaeiformia</taxon>
        <taxon>Scarabaeidae</taxon>
        <taxon>Rutelinae</taxon>
        <taxon>Popillia</taxon>
    </lineage>
</organism>
<accession>A0AAW1MH79</accession>
<evidence type="ECO:0000313" key="4">
    <source>
        <dbReference type="EMBL" id="KAK9745575.1"/>
    </source>
</evidence>
<dbReference type="InterPro" id="IPR011001">
    <property type="entry name" value="Saposin-like"/>
</dbReference>
<evidence type="ECO:0000256" key="2">
    <source>
        <dbReference type="SAM" id="SignalP"/>
    </source>
</evidence>
<dbReference type="AlphaFoldDB" id="A0AAW1MH79"/>
<keyword evidence="5" id="KW-1185">Reference proteome</keyword>
<name>A0AAW1MH79_POPJA</name>
<evidence type="ECO:0000259" key="3">
    <source>
        <dbReference type="PROSITE" id="PS50015"/>
    </source>
</evidence>
<comment type="caution">
    <text evidence="4">The sequence shown here is derived from an EMBL/GenBank/DDBJ whole genome shotgun (WGS) entry which is preliminary data.</text>
</comment>